<dbReference type="GeneID" id="36590864"/>
<dbReference type="RefSeq" id="XP_024739342.1">
    <property type="nucleotide sequence ID" value="XM_024882787.1"/>
</dbReference>
<feature type="region of interest" description="Disordered" evidence="1">
    <location>
        <begin position="107"/>
        <end position="130"/>
    </location>
</feature>
<dbReference type="InParanoid" id="A0A2J6THJ6"/>
<reference evidence="2 3" key="1">
    <citation type="submission" date="2016-04" db="EMBL/GenBank/DDBJ databases">
        <title>A degradative enzymes factory behind the ericoid mycorrhizal symbiosis.</title>
        <authorList>
            <consortium name="DOE Joint Genome Institute"/>
            <person name="Martino E."/>
            <person name="Morin E."/>
            <person name="Grelet G."/>
            <person name="Kuo A."/>
            <person name="Kohler A."/>
            <person name="Daghino S."/>
            <person name="Barry K."/>
            <person name="Choi C."/>
            <person name="Cichocki N."/>
            <person name="Clum A."/>
            <person name="Copeland A."/>
            <person name="Hainaut M."/>
            <person name="Haridas S."/>
            <person name="Labutti K."/>
            <person name="Lindquist E."/>
            <person name="Lipzen A."/>
            <person name="Khouja H.-R."/>
            <person name="Murat C."/>
            <person name="Ohm R."/>
            <person name="Olson A."/>
            <person name="Spatafora J."/>
            <person name="Veneault-Fourrey C."/>
            <person name="Henrissat B."/>
            <person name="Grigoriev I."/>
            <person name="Martin F."/>
            <person name="Perotto S."/>
        </authorList>
    </citation>
    <scope>NUCLEOTIDE SEQUENCE [LARGE SCALE GENOMIC DNA]</scope>
    <source>
        <strain evidence="2 3">E</strain>
    </source>
</reference>
<organism evidence="2 3">
    <name type="scientific">Hyaloscypha bicolor E</name>
    <dbReference type="NCBI Taxonomy" id="1095630"/>
    <lineage>
        <taxon>Eukaryota</taxon>
        <taxon>Fungi</taxon>
        <taxon>Dikarya</taxon>
        <taxon>Ascomycota</taxon>
        <taxon>Pezizomycotina</taxon>
        <taxon>Leotiomycetes</taxon>
        <taxon>Helotiales</taxon>
        <taxon>Hyaloscyphaceae</taxon>
        <taxon>Hyaloscypha</taxon>
        <taxon>Hyaloscypha bicolor</taxon>
    </lineage>
</organism>
<accession>A0A2J6THJ6</accession>
<keyword evidence="3" id="KW-1185">Reference proteome</keyword>
<dbReference type="AlphaFoldDB" id="A0A2J6THJ6"/>
<name>A0A2J6THJ6_9HELO</name>
<evidence type="ECO:0000256" key="1">
    <source>
        <dbReference type="SAM" id="MobiDB-lite"/>
    </source>
</evidence>
<proteinExistence type="predicted"/>
<sequence>MPVADFVSQKFEYFHIPISKCFCHILTAINPDSSHTLCTITAKETKAEKIDIITEQSGIQPYQKKVQKVKPPEKTGPGQAKHTNPPGLGSALTALCLDAAGDLVSENTSNLDNTKGKAPKNAPVTSNPSEKYNNASLVKLIALHLFYMPEFH</sequence>
<protein>
    <submittedName>
        <fullName evidence="2">Uncharacterized protein</fullName>
    </submittedName>
</protein>
<evidence type="ECO:0000313" key="2">
    <source>
        <dbReference type="EMBL" id="PMD62438.1"/>
    </source>
</evidence>
<feature type="region of interest" description="Disordered" evidence="1">
    <location>
        <begin position="61"/>
        <end position="87"/>
    </location>
</feature>
<dbReference type="EMBL" id="KZ613783">
    <property type="protein sequence ID" value="PMD62438.1"/>
    <property type="molecule type" value="Genomic_DNA"/>
</dbReference>
<dbReference type="Proteomes" id="UP000235371">
    <property type="component" value="Unassembled WGS sequence"/>
</dbReference>
<gene>
    <name evidence="2" type="ORF">K444DRAFT_627371</name>
</gene>
<evidence type="ECO:0000313" key="3">
    <source>
        <dbReference type="Proteomes" id="UP000235371"/>
    </source>
</evidence>